<sequence length="301" mass="33934">MPQSQIQGPDENARINLKSSVNSLGHLASGLARGAWDTRHAPSRTLVAAKTDVSARRAIEWHKITETVLQPYYETVQKNLPGQYYEVKKKIFFWFSRKHAVLQDALKKGDILQVDVLNAVLEIDILELEKRLGGTPSLAEDKVVKFRNEMQQADRTALEARHAEINKAFEDWQLNSSSHEPEKGSAVDHTYQFAVQQFPEVRNSDVCRSWPSDMAEMCRRMGEHWTAVELNSLHSFLTRFHHTLVKVSTPPRVESAYHPAARQCAANPEEVKQLFVSGAGFSSSSPDAETDDGSAMGEMYR</sequence>
<dbReference type="EMBL" id="PUHQ01000050">
    <property type="protein sequence ID" value="KAG0659793.1"/>
    <property type="molecule type" value="Genomic_DNA"/>
</dbReference>
<gene>
    <name evidence="2" type="ORF">C6P46_004996</name>
</gene>
<organism evidence="2 3">
    <name type="scientific">Rhodotorula mucilaginosa</name>
    <name type="common">Yeast</name>
    <name type="synonym">Rhodotorula rubra</name>
    <dbReference type="NCBI Taxonomy" id="5537"/>
    <lineage>
        <taxon>Eukaryota</taxon>
        <taxon>Fungi</taxon>
        <taxon>Dikarya</taxon>
        <taxon>Basidiomycota</taxon>
        <taxon>Pucciniomycotina</taxon>
        <taxon>Microbotryomycetes</taxon>
        <taxon>Sporidiobolales</taxon>
        <taxon>Sporidiobolaceae</taxon>
        <taxon>Rhodotorula</taxon>
    </lineage>
</organism>
<protein>
    <submittedName>
        <fullName evidence="2">Uncharacterized protein</fullName>
    </submittedName>
</protein>
<reference evidence="2 3" key="1">
    <citation type="submission" date="2020-11" db="EMBL/GenBank/DDBJ databases">
        <title>Kefir isolates.</title>
        <authorList>
            <person name="Marcisauskas S."/>
            <person name="Kim Y."/>
            <person name="Blasche S."/>
        </authorList>
    </citation>
    <scope>NUCLEOTIDE SEQUENCE [LARGE SCALE GENOMIC DNA]</scope>
    <source>
        <strain evidence="2 3">KR</strain>
    </source>
</reference>
<dbReference type="Proteomes" id="UP000777482">
    <property type="component" value="Unassembled WGS sequence"/>
</dbReference>
<name>A0A9P6W152_RHOMI</name>
<evidence type="ECO:0000313" key="2">
    <source>
        <dbReference type="EMBL" id="KAG0659793.1"/>
    </source>
</evidence>
<evidence type="ECO:0000313" key="3">
    <source>
        <dbReference type="Proteomes" id="UP000777482"/>
    </source>
</evidence>
<accession>A0A9P6W152</accession>
<proteinExistence type="predicted"/>
<evidence type="ECO:0000256" key="1">
    <source>
        <dbReference type="SAM" id="MobiDB-lite"/>
    </source>
</evidence>
<feature type="region of interest" description="Disordered" evidence="1">
    <location>
        <begin position="277"/>
        <end position="301"/>
    </location>
</feature>
<comment type="caution">
    <text evidence="2">The sequence shown here is derived from an EMBL/GenBank/DDBJ whole genome shotgun (WGS) entry which is preliminary data.</text>
</comment>
<dbReference type="AlphaFoldDB" id="A0A9P6W152"/>
<keyword evidence="3" id="KW-1185">Reference proteome</keyword>